<dbReference type="EMBL" id="JAUSTQ010000001">
    <property type="protein sequence ID" value="MDQ0158247.1"/>
    <property type="molecule type" value="Genomic_DNA"/>
</dbReference>
<organism evidence="1 2">
    <name type="scientific">Alkalibacillus salilacus</name>
    <dbReference type="NCBI Taxonomy" id="284582"/>
    <lineage>
        <taxon>Bacteria</taxon>
        <taxon>Bacillati</taxon>
        <taxon>Bacillota</taxon>
        <taxon>Bacilli</taxon>
        <taxon>Bacillales</taxon>
        <taxon>Bacillaceae</taxon>
        <taxon>Alkalibacillus</taxon>
    </lineage>
</organism>
<dbReference type="Proteomes" id="UP001224359">
    <property type="component" value="Unassembled WGS sequence"/>
</dbReference>
<accession>A0ABT9VBB7</accession>
<reference evidence="1 2" key="1">
    <citation type="submission" date="2023-07" db="EMBL/GenBank/DDBJ databases">
        <title>Genomic Encyclopedia of Type Strains, Phase IV (KMG-IV): sequencing the most valuable type-strain genomes for metagenomic binning, comparative biology and taxonomic classification.</title>
        <authorList>
            <person name="Goeker M."/>
        </authorList>
    </citation>
    <scope>NUCLEOTIDE SEQUENCE [LARGE SCALE GENOMIC DNA]</scope>
    <source>
        <strain evidence="1 2">DSM 16460</strain>
    </source>
</reference>
<protein>
    <recommendedName>
        <fullName evidence="3">Permuted papain-like amidase enzyme, YaeF/YiiX, C92 family</fullName>
    </recommendedName>
</protein>
<gene>
    <name evidence="1" type="ORF">J2S77_000197</name>
</gene>
<proteinExistence type="predicted"/>
<name>A0ABT9VBB7_9BACI</name>
<dbReference type="SUPFAM" id="SSF54001">
    <property type="entry name" value="Cysteine proteinases"/>
    <property type="match status" value="1"/>
</dbReference>
<comment type="caution">
    <text evidence="1">The sequence shown here is derived from an EMBL/GenBank/DDBJ whole genome shotgun (WGS) entry which is preliminary data.</text>
</comment>
<sequence>MSEFHPYSELQLDGKQLNEAELYLNNQYMTTVNPQDTRDPSSIHDLTIVTRARDGTRQTLSLPVTTRRPNDFRPGDILVASDNFGDIYPPGYIGHSAIVVDDRHIIESVTSHPQVRKSPANNFLSVHTQVMHARPKDPEVGEAAAAYAKEFLNAYTTNLNNGESVPEFSFTTQVPLNDPNEAIYCSKLVWLSYYYGANIEFDNNFFLFAPVDLEANLEDDDRFEVLYKHPDFDFKINLKL</sequence>
<evidence type="ECO:0008006" key="3">
    <source>
        <dbReference type="Google" id="ProtNLM"/>
    </source>
</evidence>
<evidence type="ECO:0000313" key="1">
    <source>
        <dbReference type="EMBL" id="MDQ0158247.1"/>
    </source>
</evidence>
<evidence type="ECO:0000313" key="2">
    <source>
        <dbReference type="Proteomes" id="UP001224359"/>
    </source>
</evidence>
<keyword evidence="2" id="KW-1185">Reference proteome</keyword>
<dbReference type="Gene3D" id="3.90.1720.10">
    <property type="entry name" value="endopeptidase domain like (from Nostoc punctiforme)"/>
    <property type="match status" value="1"/>
</dbReference>
<dbReference type="InterPro" id="IPR038765">
    <property type="entry name" value="Papain-like_cys_pep_sf"/>
</dbReference>
<dbReference type="RefSeq" id="WP_306973804.1">
    <property type="nucleotide sequence ID" value="NZ_JAUSTQ010000001.1"/>
</dbReference>